<sequence length="74" mass="8174">MTNSLDLTQVAQAPPQRETENLANTMKTLQRKRLHRQAFADPSMHRELVKIESSPVYNASGNLIQAVTSSHGSA</sequence>
<proteinExistence type="predicted"/>
<gene>
    <name evidence="2" type="ORF">SAMN05660337_0106</name>
</gene>
<evidence type="ECO:0000313" key="2">
    <source>
        <dbReference type="EMBL" id="SDK33135.1"/>
    </source>
</evidence>
<dbReference type="EMBL" id="FNGA01000001">
    <property type="protein sequence ID" value="SDK33135.1"/>
    <property type="molecule type" value="Genomic_DNA"/>
</dbReference>
<dbReference type="RefSeq" id="WP_092157209.1">
    <property type="nucleotide sequence ID" value="NZ_FNGA01000001.1"/>
</dbReference>
<reference evidence="3" key="1">
    <citation type="submission" date="2016-10" db="EMBL/GenBank/DDBJ databases">
        <authorList>
            <person name="Varghese N."/>
            <person name="Submissions S."/>
        </authorList>
    </citation>
    <scope>NUCLEOTIDE SEQUENCE [LARGE SCALE GENOMIC DNA]</scope>
    <source>
        <strain evidence="3">DSM 16995</strain>
    </source>
</reference>
<dbReference type="Proteomes" id="UP000199053">
    <property type="component" value="Unassembled WGS sequence"/>
</dbReference>
<evidence type="ECO:0000256" key="1">
    <source>
        <dbReference type="SAM" id="MobiDB-lite"/>
    </source>
</evidence>
<accession>A0A1G9B2T9</accession>
<organism evidence="2 3">
    <name type="scientific">Maridesulfovibrio ferrireducens</name>
    <dbReference type="NCBI Taxonomy" id="246191"/>
    <lineage>
        <taxon>Bacteria</taxon>
        <taxon>Pseudomonadati</taxon>
        <taxon>Thermodesulfobacteriota</taxon>
        <taxon>Desulfovibrionia</taxon>
        <taxon>Desulfovibrionales</taxon>
        <taxon>Desulfovibrionaceae</taxon>
        <taxon>Maridesulfovibrio</taxon>
    </lineage>
</organism>
<name>A0A1G9B2T9_9BACT</name>
<dbReference type="STRING" id="246191.SAMN05660337_0106"/>
<feature type="compositionally biased region" description="Polar residues" evidence="1">
    <location>
        <begin position="1"/>
        <end position="11"/>
    </location>
</feature>
<keyword evidence="3" id="KW-1185">Reference proteome</keyword>
<dbReference type="AlphaFoldDB" id="A0A1G9B2T9"/>
<dbReference type="OrthoDB" id="5472089at2"/>
<feature type="region of interest" description="Disordered" evidence="1">
    <location>
        <begin position="1"/>
        <end position="22"/>
    </location>
</feature>
<evidence type="ECO:0000313" key="3">
    <source>
        <dbReference type="Proteomes" id="UP000199053"/>
    </source>
</evidence>
<protein>
    <submittedName>
        <fullName evidence="2">Uncharacterized protein</fullName>
    </submittedName>
</protein>